<gene>
    <name evidence="3" type="ORF">IC229_33090</name>
</gene>
<dbReference type="GO" id="GO:0003677">
    <property type="term" value="F:DNA binding"/>
    <property type="evidence" value="ECO:0007669"/>
    <property type="project" value="InterPro"/>
</dbReference>
<dbReference type="Pfam" id="PF04397">
    <property type="entry name" value="LytTR"/>
    <property type="match status" value="1"/>
</dbReference>
<dbReference type="EMBL" id="JACWZY010000058">
    <property type="protein sequence ID" value="MBD2705494.1"/>
    <property type="molecule type" value="Genomic_DNA"/>
</dbReference>
<protein>
    <submittedName>
        <fullName evidence="3">LytTR family transcriptional regulator</fullName>
    </submittedName>
</protein>
<evidence type="ECO:0000313" key="3">
    <source>
        <dbReference type="EMBL" id="MBD2705494.1"/>
    </source>
</evidence>
<keyword evidence="4" id="KW-1185">Reference proteome</keyword>
<dbReference type="Gene3D" id="2.40.50.1020">
    <property type="entry name" value="LytTr DNA-binding domain"/>
    <property type="match status" value="1"/>
</dbReference>
<evidence type="ECO:0000256" key="1">
    <source>
        <dbReference type="SAM" id="Phobius"/>
    </source>
</evidence>
<name>A0A927AW49_9BACT</name>
<feature type="transmembrane region" description="Helical" evidence="1">
    <location>
        <begin position="62"/>
        <end position="85"/>
    </location>
</feature>
<sequence length="290" mass="33505">MQEPIHPGYIRRLKIDNIRYVMMTRSRWLQVGGAAFIAIFLGTFNSAPLVELVRQPVYYRDIIITLFQALLIFTYIDLVTIWLNNRLSWQTKFISRLVTQIAFGLGGATALAYSFAYLHYRFIDSEHVFGTDSFLKTEFPVILLFMLFINSLFSGIAYYQELTQKEPNQVETATKEAQFATTLLGIQGNRKIAVPIDTVALISVEHGITWLFTFNNTRYHLDEPLQKVAERLDPVKFFRVNRQHIVQLAACFSYQSADFGKIKLTLTPPFTTELTISQKTASTFRKWMDR</sequence>
<keyword evidence="1" id="KW-0812">Transmembrane</keyword>
<reference evidence="3" key="1">
    <citation type="submission" date="2020-09" db="EMBL/GenBank/DDBJ databases">
        <authorList>
            <person name="Kim M.K."/>
        </authorList>
    </citation>
    <scope>NUCLEOTIDE SEQUENCE</scope>
    <source>
        <strain evidence="3">BT702</strain>
    </source>
</reference>
<feature type="transmembrane region" description="Helical" evidence="1">
    <location>
        <begin position="28"/>
        <end position="50"/>
    </location>
</feature>
<evidence type="ECO:0000313" key="4">
    <source>
        <dbReference type="Proteomes" id="UP000598820"/>
    </source>
</evidence>
<keyword evidence="1" id="KW-0472">Membrane</keyword>
<comment type="caution">
    <text evidence="3">The sequence shown here is derived from an EMBL/GenBank/DDBJ whole genome shotgun (WGS) entry which is preliminary data.</text>
</comment>
<organism evidence="3 4">
    <name type="scientific">Spirosoma profusum</name>
    <dbReference type="NCBI Taxonomy" id="2771354"/>
    <lineage>
        <taxon>Bacteria</taxon>
        <taxon>Pseudomonadati</taxon>
        <taxon>Bacteroidota</taxon>
        <taxon>Cytophagia</taxon>
        <taxon>Cytophagales</taxon>
        <taxon>Cytophagaceae</taxon>
        <taxon>Spirosoma</taxon>
    </lineage>
</organism>
<dbReference type="InterPro" id="IPR007492">
    <property type="entry name" value="LytTR_DNA-bd_dom"/>
</dbReference>
<accession>A0A927AW49</accession>
<evidence type="ECO:0000259" key="2">
    <source>
        <dbReference type="SMART" id="SM00850"/>
    </source>
</evidence>
<keyword evidence="1" id="KW-1133">Transmembrane helix</keyword>
<feature type="domain" description="HTH LytTR-type" evidence="2">
    <location>
        <begin position="189"/>
        <end position="289"/>
    </location>
</feature>
<feature type="transmembrane region" description="Helical" evidence="1">
    <location>
        <begin position="139"/>
        <end position="159"/>
    </location>
</feature>
<dbReference type="SMART" id="SM00850">
    <property type="entry name" value="LytTR"/>
    <property type="match status" value="1"/>
</dbReference>
<dbReference type="Proteomes" id="UP000598820">
    <property type="component" value="Unassembled WGS sequence"/>
</dbReference>
<dbReference type="AlphaFoldDB" id="A0A927AW49"/>
<feature type="transmembrane region" description="Helical" evidence="1">
    <location>
        <begin position="97"/>
        <end position="119"/>
    </location>
</feature>
<proteinExistence type="predicted"/>